<dbReference type="PANTHER" id="PTHR34427">
    <property type="entry name" value="DUF4283 DOMAIN PROTEIN"/>
    <property type="match status" value="1"/>
</dbReference>
<proteinExistence type="predicted"/>
<dbReference type="PANTHER" id="PTHR34427:SF5">
    <property type="entry name" value="DUF4283 DOMAIN-CONTAINING PROTEIN"/>
    <property type="match status" value="1"/>
</dbReference>
<reference evidence="1 2" key="1">
    <citation type="submission" date="2019-08" db="EMBL/GenBank/DDBJ databases">
        <title>Draft genome sequences of two oriental melons (Cucumis melo L. var makuwa).</title>
        <authorList>
            <person name="Kwon S.-Y."/>
        </authorList>
    </citation>
    <scope>NUCLEOTIDE SEQUENCE [LARGE SCALE GENOMIC DNA]</scope>
    <source>
        <strain evidence="2">cv. Chang Bougi</strain>
        <tissue evidence="1">Leaf</tissue>
    </source>
</reference>
<accession>A0A5D3D541</accession>
<comment type="caution">
    <text evidence="1">The sequence shown here is derived from an EMBL/GenBank/DDBJ whole genome shotgun (WGS) entry which is preliminary data.</text>
</comment>
<organism evidence="1 2">
    <name type="scientific">Cucumis melo var. makuwa</name>
    <name type="common">Oriental melon</name>
    <dbReference type="NCBI Taxonomy" id="1194695"/>
    <lineage>
        <taxon>Eukaryota</taxon>
        <taxon>Viridiplantae</taxon>
        <taxon>Streptophyta</taxon>
        <taxon>Embryophyta</taxon>
        <taxon>Tracheophyta</taxon>
        <taxon>Spermatophyta</taxon>
        <taxon>Magnoliopsida</taxon>
        <taxon>eudicotyledons</taxon>
        <taxon>Gunneridae</taxon>
        <taxon>Pentapetalae</taxon>
        <taxon>rosids</taxon>
        <taxon>fabids</taxon>
        <taxon>Cucurbitales</taxon>
        <taxon>Cucurbitaceae</taxon>
        <taxon>Benincaseae</taxon>
        <taxon>Cucumis</taxon>
    </lineage>
</organism>
<gene>
    <name evidence="1" type="ORF">E5676_scaffold481G00010</name>
</gene>
<evidence type="ECO:0000313" key="1">
    <source>
        <dbReference type="EMBL" id="TYK18666.1"/>
    </source>
</evidence>
<name>A0A5D3D541_CUCMM</name>
<dbReference type="AlphaFoldDB" id="A0A5D3D541"/>
<evidence type="ECO:0000313" key="2">
    <source>
        <dbReference type="Proteomes" id="UP000321947"/>
    </source>
</evidence>
<protein>
    <submittedName>
        <fullName evidence="1">Cleavage and polyadenylation specificity factor subunit 1</fullName>
    </submittedName>
</protein>
<sequence>MPPKVVPSYGGWIKVRGIPLHAWNLESFIQIQDACGGYIDVVRETRDLTDLIEAIIRIKDNYSGFILAFVKLLDKKGKVL</sequence>
<dbReference type="EMBL" id="SSTD01007548">
    <property type="protein sequence ID" value="TYK18666.1"/>
    <property type="molecule type" value="Genomic_DNA"/>
</dbReference>
<dbReference type="Proteomes" id="UP000321947">
    <property type="component" value="Unassembled WGS sequence"/>
</dbReference>